<name>A0A0F9EIP0_9ZZZZ</name>
<proteinExistence type="predicted"/>
<protein>
    <recommendedName>
        <fullName evidence="2">PglD N-terminal domain-containing protein</fullName>
    </recommendedName>
</protein>
<dbReference type="InterPro" id="IPR050179">
    <property type="entry name" value="Trans_hexapeptide_repeat"/>
</dbReference>
<dbReference type="Gene3D" id="3.40.50.20">
    <property type="match status" value="1"/>
</dbReference>
<dbReference type="InterPro" id="IPR020019">
    <property type="entry name" value="AcTrfase_PglD-like"/>
</dbReference>
<dbReference type="SUPFAM" id="SSF51161">
    <property type="entry name" value="Trimeric LpxA-like enzymes"/>
    <property type="match status" value="1"/>
</dbReference>
<dbReference type="AlphaFoldDB" id="A0A0F9EIP0"/>
<evidence type="ECO:0000313" key="1">
    <source>
        <dbReference type="EMBL" id="KKL73864.1"/>
    </source>
</evidence>
<dbReference type="InterPro" id="IPR011004">
    <property type="entry name" value="Trimer_LpxA-like_sf"/>
</dbReference>
<accession>A0A0F9EIP0</accession>
<organism evidence="1">
    <name type="scientific">marine sediment metagenome</name>
    <dbReference type="NCBI Taxonomy" id="412755"/>
    <lineage>
        <taxon>unclassified sequences</taxon>
        <taxon>metagenomes</taxon>
        <taxon>ecological metagenomes</taxon>
    </lineage>
</organism>
<dbReference type="CDD" id="cd03360">
    <property type="entry name" value="LbH_AT_putative"/>
    <property type="match status" value="1"/>
</dbReference>
<dbReference type="EMBL" id="LAZR01024830">
    <property type="protein sequence ID" value="KKL73864.1"/>
    <property type="molecule type" value="Genomic_DNA"/>
</dbReference>
<dbReference type="Pfam" id="PF00132">
    <property type="entry name" value="Hexapep"/>
    <property type="match status" value="2"/>
</dbReference>
<evidence type="ECO:0008006" key="2">
    <source>
        <dbReference type="Google" id="ProtNLM"/>
    </source>
</evidence>
<dbReference type="PANTHER" id="PTHR43300:SF7">
    <property type="entry name" value="UDP-N-ACETYLBACILLOSAMINE N-ACETYLTRANSFERASE"/>
    <property type="match status" value="1"/>
</dbReference>
<comment type="caution">
    <text evidence="1">The sequence shown here is derived from an EMBL/GenBank/DDBJ whole genome shotgun (WGS) entry which is preliminary data.</text>
</comment>
<dbReference type="PANTHER" id="PTHR43300">
    <property type="entry name" value="ACETYLTRANSFERASE"/>
    <property type="match status" value="1"/>
</dbReference>
<dbReference type="Gene3D" id="2.160.10.10">
    <property type="entry name" value="Hexapeptide repeat proteins"/>
    <property type="match status" value="1"/>
</dbReference>
<reference evidence="1" key="1">
    <citation type="journal article" date="2015" name="Nature">
        <title>Complex archaea that bridge the gap between prokaryotes and eukaryotes.</title>
        <authorList>
            <person name="Spang A."/>
            <person name="Saw J.H."/>
            <person name="Jorgensen S.L."/>
            <person name="Zaremba-Niedzwiedzka K."/>
            <person name="Martijn J."/>
            <person name="Lind A.E."/>
            <person name="van Eijk R."/>
            <person name="Schleper C."/>
            <person name="Guy L."/>
            <person name="Ettema T.J."/>
        </authorList>
    </citation>
    <scope>NUCLEOTIDE SEQUENCE</scope>
</reference>
<sequence length="180" mass="18426">MSRTIFGKGSHSLVVLDALQAMYPIDPIEMIDDEDGHRPKDTTMLICAIGDNRVRKEVGGMLTVIHPSATVSSAAEIGQGVFIGANVMIAPKAKIGNGVICNNAAVVEHECTLGDYCHIASGAVLSGNVTIGEGALIGANAVVKLGKTVGPWAIVGCGAVVIRDVAGGLIVAGNPAKRLM</sequence>
<gene>
    <name evidence="1" type="ORF">LCGC14_2070620</name>
</gene>
<dbReference type="InterPro" id="IPR001451">
    <property type="entry name" value="Hexapep"/>
</dbReference>